<sequence>MQDYRFDITDAAVVVVDSHGLVQQWNSGAESLFGYPSTQVAARSSRTCWGSRRPG</sequence>
<feature type="domain" description="PAS" evidence="1">
    <location>
        <begin position="6"/>
        <end position="44"/>
    </location>
</feature>
<dbReference type="SUPFAM" id="SSF55785">
    <property type="entry name" value="PYP-like sensor domain (PAS domain)"/>
    <property type="match status" value="1"/>
</dbReference>
<dbReference type="NCBIfam" id="TIGR00229">
    <property type="entry name" value="sensory_box"/>
    <property type="match status" value="1"/>
</dbReference>
<accession>A0ABT1PVR2</accession>
<dbReference type="Pfam" id="PF00989">
    <property type="entry name" value="PAS"/>
    <property type="match status" value="1"/>
</dbReference>
<comment type="caution">
    <text evidence="2">The sequence shown here is derived from an EMBL/GenBank/DDBJ whole genome shotgun (WGS) entry which is preliminary data.</text>
</comment>
<evidence type="ECO:0000259" key="1">
    <source>
        <dbReference type="PROSITE" id="PS50112"/>
    </source>
</evidence>
<reference evidence="2" key="1">
    <citation type="submission" date="2022-06" db="EMBL/GenBank/DDBJ databases">
        <title>Draft genome sequence of Streptomyces sp. RB6PN25 isolated from peat swamp forest in Thailand.</title>
        <authorList>
            <person name="Duangmal K."/>
            <person name="Klaysubun C."/>
        </authorList>
    </citation>
    <scope>NUCLEOTIDE SEQUENCE</scope>
    <source>
        <strain evidence="2">RB6PN25</strain>
    </source>
</reference>
<name>A0ABT1PVR2_9ACTN</name>
<dbReference type="InterPro" id="IPR013767">
    <property type="entry name" value="PAS_fold"/>
</dbReference>
<evidence type="ECO:0000313" key="2">
    <source>
        <dbReference type="EMBL" id="MCQ4081750.1"/>
    </source>
</evidence>
<dbReference type="InterPro" id="IPR000014">
    <property type="entry name" value="PAS"/>
</dbReference>
<keyword evidence="3" id="KW-1185">Reference proteome</keyword>
<organism evidence="2 3">
    <name type="scientific">Streptomyces humicola</name>
    <dbReference type="NCBI Taxonomy" id="2953240"/>
    <lineage>
        <taxon>Bacteria</taxon>
        <taxon>Bacillati</taxon>
        <taxon>Actinomycetota</taxon>
        <taxon>Actinomycetes</taxon>
        <taxon>Kitasatosporales</taxon>
        <taxon>Streptomycetaceae</taxon>
        <taxon>Streptomyces</taxon>
    </lineage>
</organism>
<evidence type="ECO:0000313" key="3">
    <source>
        <dbReference type="Proteomes" id="UP001057702"/>
    </source>
</evidence>
<gene>
    <name evidence="2" type="ORF">NGB36_14315</name>
</gene>
<dbReference type="CDD" id="cd00130">
    <property type="entry name" value="PAS"/>
    <property type="match status" value="1"/>
</dbReference>
<dbReference type="Gene3D" id="3.30.450.20">
    <property type="entry name" value="PAS domain"/>
    <property type="match status" value="1"/>
</dbReference>
<dbReference type="InterPro" id="IPR035965">
    <property type="entry name" value="PAS-like_dom_sf"/>
</dbReference>
<dbReference type="EMBL" id="JANFNG010000009">
    <property type="protein sequence ID" value="MCQ4081750.1"/>
    <property type="molecule type" value="Genomic_DNA"/>
</dbReference>
<dbReference type="Proteomes" id="UP001057702">
    <property type="component" value="Unassembled WGS sequence"/>
</dbReference>
<proteinExistence type="predicted"/>
<dbReference type="PROSITE" id="PS50112">
    <property type="entry name" value="PAS"/>
    <property type="match status" value="1"/>
</dbReference>
<protein>
    <submittedName>
        <fullName evidence="2">PAS domain S-box protein</fullName>
    </submittedName>
</protein>